<comment type="cofactor">
    <cofactor evidence="1 8">
        <name>heme</name>
        <dbReference type="ChEBI" id="CHEBI:30413"/>
    </cofactor>
</comment>
<gene>
    <name evidence="10" type="ORF">H634G_02590</name>
</gene>
<dbReference type="InterPro" id="IPR001128">
    <property type="entry name" value="Cyt_P450"/>
</dbReference>
<feature type="binding site" description="axial binding residue" evidence="8">
    <location>
        <position position="447"/>
    </location>
    <ligand>
        <name>heme</name>
        <dbReference type="ChEBI" id="CHEBI:30413"/>
    </ligand>
    <ligandPart>
        <name>Fe</name>
        <dbReference type="ChEBI" id="CHEBI:18248"/>
    </ligandPart>
</feature>
<dbReference type="PANTHER" id="PTHR24305">
    <property type="entry name" value="CYTOCHROME P450"/>
    <property type="match status" value="1"/>
</dbReference>
<dbReference type="GO" id="GO:0016705">
    <property type="term" value="F:oxidoreductase activity, acting on paired donors, with incorporation or reduction of molecular oxygen"/>
    <property type="evidence" value="ECO:0007669"/>
    <property type="project" value="InterPro"/>
</dbReference>
<dbReference type="GO" id="GO:0005506">
    <property type="term" value="F:iron ion binding"/>
    <property type="evidence" value="ECO:0007669"/>
    <property type="project" value="InterPro"/>
</dbReference>
<protein>
    <recommendedName>
        <fullName evidence="12">Trichodiene oxygenase</fullName>
    </recommendedName>
</protein>
<dbReference type="Proteomes" id="UP000054544">
    <property type="component" value="Unassembled WGS sequence"/>
</dbReference>
<dbReference type="Gene3D" id="1.10.630.10">
    <property type="entry name" value="Cytochrome P450"/>
    <property type="match status" value="1"/>
</dbReference>
<evidence type="ECO:0000256" key="9">
    <source>
        <dbReference type="SAM" id="Phobius"/>
    </source>
</evidence>
<dbReference type="InterPro" id="IPR002401">
    <property type="entry name" value="Cyt_P450_E_grp-I"/>
</dbReference>
<dbReference type="GO" id="GO:0020037">
    <property type="term" value="F:heme binding"/>
    <property type="evidence" value="ECO:0007669"/>
    <property type="project" value="InterPro"/>
</dbReference>
<dbReference type="InterPro" id="IPR050121">
    <property type="entry name" value="Cytochrome_P450_monoxygenase"/>
</dbReference>
<accession>A0A0D9P8G7</accession>
<keyword evidence="7" id="KW-0503">Monooxygenase</keyword>
<evidence type="ECO:0008006" key="12">
    <source>
        <dbReference type="Google" id="ProtNLM"/>
    </source>
</evidence>
<evidence type="ECO:0000256" key="8">
    <source>
        <dbReference type="PIRSR" id="PIRSR602401-1"/>
    </source>
</evidence>
<proteinExistence type="inferred from homology"/>
<dbReference type="GO" id="GO:0004497">
    <property type="term" value="F:monooxygenase activity"/>
    <property type="evidence" value="ECO:0007669"/>
    <property type="project" value="UniProtKB-KW"/>
</dbReference>
<dbReference type="PANTHER" id="PTHR24305:SF157">
    <property type="entry name" value="N-ACETYLTRYPTOPHAN 6-HYDROXYLASE IVOC-RELATED"/>
    <property type="match status" value="1"/>
</dbReference>
<evidence type="ECO:0000256" key="5">
    <source>
        <dbReference type="ARBA" id="ARBA00023002"/>
    </source>
</evidence>
<feature type="transmembrane region" description="Helical" evidence="9">
    <location>
        <begin position="12"/>
        <end position="35"/>
    </location>
</feature>
<keyword evidence="9" id="KW-0472">Membrane</keyword>
<evidence type="ECO:0000256" key="3">
    <source>
        <dbReference type="ARBA" id="ARBA00022617"/>
    </source>
</evidence>
<dbReference type="EMBL" id="KE384724">
    <property type="protein sequence ID" value="KJK82396.1"/>
    <property type="molecule type" value="Genomic_DNA"/>
</dbReference>
<dbReference type="AlphaFoldDB" id="A0A0D9P8G7"/>
<keyword evidence="5" id="KW-0560">Oxidoreductase</keyword>
<dbReference type="STRING" id="1291518.A0A0D9P8G7"/>
<evidence type="ECO:0000256" key="1">
    <source>
        <dbReference type="ARBA" id="ARBA00001971"/>
    </source>
</evidence>
<keyword evidence="9" id="KW-1133">Transmembrane helix</keyword>
<sequence length="515" mass="58600">MLFAIISETTWWWLSRCLALLASYALFCGYYNLYLHPLSKFPGPKLAAIGRLYEFWFDVVLDGRFIHQIGKMHEKYGPIVRINSRELHIYDPYFYNSIYASGLRKVDKDAATTRAFSLSGCTPSTVEHDRHRQRRGFLNPSFSKRAIVALEPLIHERTSKLCDRLEEISRTQEPVTLDAAFASLTADIICQYLYGDHFNYLAAPNFENPITSAVHGLSLGYHLARFIPLAPLLKILPVSVVDQFSASAAGILHLRSDMRQKFQKILDHSETMDAGTLLSALTADRVPREEKTMDRLLDEGTALLFAGTDTTSKVLSVAMFHLFHKRPCLEELREELDALPFKADNEYSLAELEHLSYLTAVIQESLRLTFGLVGRFPRVSCVESLQYKDFIIPPGTPVSQAAYFVHTDPQIYPSPFSFEPERWIKAAQEGVNLQQHLVSFTKGSRQCIGIPLAFAQLYLVIVKLVRTLDMELYETTPEDVTCYRVRLFGYPKHAKYSGGRTRGVRVTITYQKCIE</sequence>
<dbReference type="PRINTS" id="PR00385">
    <property type="entry name" value="P450"/>
</dbReference>
<evidence type="ECO:0000256" key="4">
    <source>
        <dbReference type="ARBA" id="ARBA00022723"/>
    </source>
</evidence>
<dbReference type="Pfam" id="PF00067">
    <property type="entry name" value="p450"/>
    <property type="match status" value="1"/>
</dbReference>
<keyword evidence="6 8" id="KW-0408">Iron</keyword>
<keyword evidence="11" id="KW-1185">Reference proteome</keyword>
<dbReference type="InterPro" id="IPR036396">
    <property type="entry name" value="Cyt_P450_sf"/>
</dbReference>
<comment type="similarity">
    <text evidence="2">Belongs to the cytochrome P450 family.</text>
</comment>
<dbReference type="SUPFAM" id="SSF48264">
    <property type="entry name" value="Cytochrome P450"/>
    <property type="match status" value="1"/>
</dbReference>
<keyword evidence="9" id="KW-0812">Transmembrane</keyword>
<dbReference type="CDD" id="cd11062">
    <property type="entry name" value="CYP58-like"/>
    <property type="match status" value="1"/>
</dbReference>
<evidence type="ECO:0000256" key="7">
    <source>
        <dbReference type="ARBA" id="ARBA00023033"/>
    </source>
</evidence>
<evidence type="ECO:0000256" key="6">
    <source>
        <dbReference type="ARBA" id="ARBA00023004"/>
    </source>
</evidence>
<reference evidence="11" key="1">
    <citation type="journal article" date="2014" name="BMC Genomics">
        <title>The genome sequence of the biocontrol fungus Metarhizium anisopliae and comparative genomics of Metarhizium species.</title>
        <authorList>
            <person name="Pattemore J.A."/>
            <person name="Hane J.K."/>
            <person name="Williams A.H."/>
            <person name="Wilson B.A."/>
            <person name="Stodart B.J."/>
            <person name="Ash G.J."/>
        </authorList>
    </citation>
    <scope>NUCLEOTIDE SEQUENCE [LARGE SCALE GENOMIC DNA]</scope>
    <source>
        <strain evidence="11">BRIP 53293</strain>
    </source>
</reference>
<dbReference type="PRINTS" id="PR00463">
    <property type="entry name" value="EP450I"/>
</dbReference>
<evidence type="ECO:0000313" key="11">
    <source>
        <dbReference type="Proteomes" id="UP000054544"/>
    </source>
</evidence>
<keyword evidence="3 8" id="KW-0349">Heme</keyword>
<evidence type="ECO:0000313" key="10">
    <source>
        <dbReference type="EMBL" id="KJK82396.1"/>
    </source>
</evidence>
<name>A0A0D9P8G7_METAN</name>
<evidence type="ECO:0000256" key="2">
    <source>
        <dbReference type="ARBA" id="ARBA00010617"/>
    </source>
</evidence>
<keyword evidence="4 8" id="KW-0479">Metal-binding</keyword>
<organism evidence="10 11">
    <name type="scientific">Metarhizium anisopliae BRIP 53293</name>
    <dbReference type="NCBI Taxonomy" id="1291518"/>
    <lineage>
        <taxon>Eukaryota</taxon>
        <taxon>Fungi</taxon>
        <taxon>Dikarya</taxon>
        <taxon>Ascomycota</taxon>
        <taxon>Pezizomycotina</taxon>
        <taxon>Sordariomycetes</taxon>
        <taxon>Hypocreomycetidae</taxon>
        <taxon>Hypocreales</taxon>
        <taxon>Clavicipitaceae</taxon>
        <taxon>Metarhizium</taxon>
    </lineage>
</organism>